<dbReference type="STRING" id="1121291.SAMN02745134_01203"/>
<dbReference type="InterPro" id="IPR016181">
    <property type="entry name" value="Acyl_CoA_acyltransferase"/>
</dbReference>
<accession>A0A1W1XB46</accession>
<dbReference type="RefSeq" id="WP_084114676.1">
    <property type="nucleotide sequence ID" value="NZ_FWXH01000003.1"/>
</dbReference>
<dbReference type="PANTHER" id="PTHR43415:SF3">
    <property type="entry name" value="GNAT-FAMILY ACETYLTRANSFERASE"/>
    <property type="match status" value="1"/>
</dbReference>
<dbReference type="PANTHER" id="PTHR43415">
    <property type="entry name" value="SPERMIDINE N(1)-ACETYLTRANSFERASE"/>
    <property type="match status" value="1"/>
</dbReference>
<dbReference type="AlphaFoldDB" id="A0A1W1XB46"/>
<sequence length="183" mass="21734">MARLYGEEIMLREYKREDLDAIREWCNNPNVTRNLSDIFLFTHSLIQTEKFLNLMLDGEKENYKGFVIADINTEEYIGQVDLIKIDWKNRVARMGIVIREEKQGKGYGFRAIKMLQDFVFNTLNLNKLELDLHDYNVRAYNCYVKCGFKEEGRLRQNFYINGKYTDTINMGILRSEYGEIIKI</sequence>
<proteinExistence type="predicted"/>
<dbReference type="Pfam" id="PF13302">
    <property type="entry name" value="Acetyltransf_3"/>
    <property type="match status" value="1"/>
</dbReference>
<organism evidence="2 3">
    <name type="scientific">Clostridium acidisoli DSM 12555</name>
    <dbReference type="NCBI Taxonomy" id="1121291"/>
    <lineage>
        <taxon>Bacteria</taxon>
        <taxon>Bacillati</taxon>
        <taxon>Bacillota</taxon>
        <taxon>Clostridia</taxon>
        <taxon>Eubacteriales</taxon>
        <taxon>Clostridiaceae</taxon>
        <taxon>Clostridium</taxon>
    </lineage>
</organism>
<dbReference type="Proteomes" id="UP000192468">
    <property type="component" value="Unassembled WGS sequence"/>
</dbReference>
<dbReference type="OrthoDB" id="9795206at2"/>
<name>A0A1W1XB46_9CLOT</name>
<evidence type="ECO:0000313" key="3">
    <source>
        <dbReference type="Proteomes" id="UP000192468"/>
    </source>
</evidence>
<evidence type="ECO:0000313" key="2">
    <source>
        <dbReference type="EMBL" id="SMC21142.1"/>
    </source>
</evidence>
<keyword evidence="2" id="KW-0808">Transferase</keyword>
<dbReference type="EMBL" id="FWXH01000003">
    <property type="protein sequence ID" value="SMC21142.1"/>
    <property type="molecule type" value="Genomic_DNA"/>
</dbReference>
<protein>
    <submittedName>
        <fullName evidence="2">Protein N-acetyltransferase, RimJ/RimL family</fullName>
    </submittedName>
</protein>
<evidence type="ECO:0000259" key="1">
    <source>
        <dbReference type="PROSITE" id="PS51186"/>
    </source>
</evidence>
<gene>
    <name evidence="2" type="ORF">SAMN02745134_01203</name>
</gene>
<reference evidence="2 3" key="1">
    <citation type="submission" date="2017-04" db="EMBL/GenBank/DDBJ databases">
        <authorList>
            <person name="Afonso C.L."/>
            <person name="Miller P.J."/>
            <person name="Scott M.A."/>
            <person name="Spackman E."/>
            <person name="Goraichik I."/>
            <person name="Dimitrov K.M."/>
            <person name="Suarez D.L."/>
            <person name="Swayne D.E."/>
        </authorList>
    </citation>
    <scope>NUCLEOTIDE SEQUENCE [LARGE SCALE GENOMIC DNA]</scope>
    <source>
        <strain evidence="2 3">DSM 12555</strain>
    </source>
</reference>
<dbReference type="Gene3D" id="3.40.630.30">
    <property type="match status" value="1"/>
</dbReference>
<keyword evidence="3" id="KW-1185">Reference proteome</keyword>
<dbReference type="GO" id="GO:0016747">
    <property type="term" value="F:acyltransferase activity, transferring groups other than amino-acyl groups"/>
    <property type="evidence" value="ECO:0007669"/>
    <property type="project" value="InterPro"/>
</dbReference>
<dbReference type="SUPFAM" id="SSF55729">
    <property type="entry name" value="Acyl-CoA N-acyltransferases (Nat)"/>
    <property type="match status" value="1"/>
</dbReference>
<dbReference type="InterPro" id="IPR000182">
    <property type="entry name" value="GNAT_dom"/>
</dbReference>
<feature type="domain" description="N-acetyltransferase" evidence="1">
    <location>
        <begin position="9"/>
        <end position="171"/>
    </location>
</feature>
<dbReference type="PROSITE" id="PS51186">
    <property type="entry name" value="GNAT"/>
    <property type="match status" value="1"/>
</dbReference>